<comment type="cofactor">
    <cofactor evidence="6">
        <name>Zn(2+)</name>
        <dbReference type="ChEBI" id="CHEBI:29105"/>
    </cofactor>
    <text evidence="6">Binds 1 zinc ion per subunit.</text>
</comment>
<dbReference type="GO" id="GO:0051603">
    <property type="term" value="P:proteolysis involved in protein catabolic process"/>
    <property type="evidence" value="ECO:0007669"/>
    <property type="project" value="TreeGrafter"/>
</dbReference>
<keyword evidence="1 6" id="KW-0645">Protease</keyword>
<dbReference type="Pfam" id="PF23368">
    <property type="entry name" value="DUF7092"/>
    <property type="match status" value="1"/>
</dbReference>
<feature type="domain" description="Peptidase M48" evidence="9">
    <location>
        <begin position="192"/>
        <end position="338"/>
    </location>
</feature>
<keyword evidence="8" id="KW-0812">Transmembrane</keyword>
<dbReference type="InterPro" id="IPR051156">
    <property type="entry name" value="Mito/Outer_Membr_Metalloprot"/>
</dbReference>
<feature type="domain" description="DUF7092" evidence="10">
    <location>
        <begin position="6"/>
        <end position="83"/>
    </location>
</feature>
<gene>
    <name evidence="11" type="ordered locus">A2cp1_3686</name>
</gene>
<keyword evidence="4 6" id="KW-0862">Zinc</keyword>
<dbReference type="CDD" id="cd07332">
    <property type="entry name" value="M48C_Oma1_like"/>
    <property type="match status" value="1"/>
</dbReference>
<evidence type="ECO:0000256" key="3">
    <source>
        <dbReference type="ARBA" id="ARBA00022801"/>
    </source>
</evidence>
<dbReference type="HOGENOM" id="CLU_029002_0_1_7"/>
<dbReference type="PANTHER" id="PTHR22726:SF1">
    <property type="entry name" value="METALLOENDOPEPTIDASE OMA1, MITOCHONDRIAL"/>
    <property type="match status" value="1"/>
</dbReference>
<evidence type="ECO:0000259" key="9">
    <source>
        <dbReference type="Pfam" id="PF01435"/>
    </source>
</evidence>
<dbReference type="Gene3D" id="3.30.2010.10">
    <property type="entry name" value="Metalloproteases ('zincins'), catalytic domain"/>
    <property type="match status" value="1"/>
</dbReference>
<accession>B8J6P1</accession>
<keyword evidence="12" id="KW-1185">Reference proteome</keyword>
<dbReference type="KEGG" id="acp:A2cp1_3686"/>
<keyword evidence="8" id="KW-1133">Transmembrane helix</keyword>
<dbReference type="AlphaFoldDB" id="B8J6P1"/>
<feature type="transmembrane region" description="Helical" evidence="8">
    <location>
        <begin position="100"/>
        <end position="119"/>
    </location>
</feature>
<dbReference type="InterPro" id="IPR055518">
    <property type="entry name" value="DUF7092"/>
</dbReference>
<keyword evidence="8" id="KW-0472">Membrane</keyword>
<keyword evidence="3 6" id="KW-0378">Hydrolase</keyword>
<evidence type="ECO:0000313" key="12">
    <source>
        <dbReference type="Proteomes" id="UP000007089"/>
    </source>
</evidence>
<dbReference type="RefSeq" id="WP_015934785.1">
    <property type="nucleotide sequence ID" value="NC_011891.1"/>
</dbReference>
<proteinExistence type="inferred from homology"/>
<reference evidence="11" key="1">
    <citation type="submission" date="2009-01" db="EMBL/GenBank/DDBJ databases">
        <title>Complete sequence of Anaeromyxobacter dehalogenans 2CP-1.</title>
        <authorList>
            <consortium name="US DOE Joint Genome Institute"/>
            <person name="Lucas S."/>
            <person name="Copeland A."/>
            <person name="Lapidus A."/>
            <person name="Glavina del Rio T."/>
            <person name="Dalin E."/>
            <person name="Tice H."/>
            <person name="Bruce D."/>
            <person name="Goodwin L."/>
            <person name="Pitluck S."/>
            <person name="Saunders E."/>
            <person name="Brettin T."/>
            <person name="Detter J.C."/>
            <person name="Han C."/>
            <person name="Larimer F."/>
            <person name="Land M."/>
            <person name="Hauser L."/>
            <person name="Kyrpides N."/>
            <person name="Ovchinnikova G."/>
            <person name="Beliaev A.S."/>
            <person name="Richardson P."/>
        </authorList>
    </citation>
    <scope>NUCLEOTIDE SEQUENCE</scope>
    <source>
        <strain evidence="11">2CP-1</strain>
    </source>
</reference>
<sequence length="383" mass="39671">MSETVLEGLLFDGRSAAATPVRIAIAGGVLTVTTPEGAHLSEQGLSLLTVTEAFATAPRQIRLPGGAVIEVADGTALTAALAAAGRRPDLVDRLEARWRAALAAVVACVGVIVAAYVYGLPAAAGWIARALPASAERRLGDGVLELLDGHLLRPTALSEEEQRAAQARVDEAARLGAPAVTYRLVFRSAGFGPSMNAFALPGGTVVLLDGLVRGTASDDRLVAIVGHELGHVARRHSVQALLKSAGVGAAASLLWGDFSGQAAAIPATLAMFDYSRDAEREADEDAVRFLRAAGRSALPMVEALCLLQCVEREASLGAMPRLLSTHPKVAERIQHVRELGRVDPSYRCPGPPPAGSPGSRDGDDGEDEPGTCGTPGAPRTSID</sequence>
<protein>
    <submittedName>
        <fullName evidence="11">Peptidase M48 Ste24p</fullName>
    </submittedName>
</protein>
<dbReference type="EMBL" id="CP001359">
    <property type="protein sequence ID" value="ACL67013.1"/>
    <property type="molecule type" value="Genomic_DNA"/>
</dbReference>
<name>B8J6P1_ANAD2</name>
<evidence type="ECO:0000313" key="11">
    <source>
        <dbReference type="EMBL" id="ACL67013.1"/>
    </source>
</evidence>
<evidence type="ECO:0000256" key="5">
    <source>
        <dbReference type="ARBA" id="ARBA00023049"/>
    </source>
</evidence>
<keyword evidence="2" id="KW-0479">Metal-binding</keyword>
<feature type="region of interest" description="Disordered" evidence="7">
    <location>
        <begin position="340"/>
        <end position="383"/>
    </location>
</feature>
<keyword evidence="5 6" id="KW-0482">Metalloprotease</keyword>
<dbReference type="Pfam" id="PF01435">
    <property type="entry name" value="Peptidase_M48"/>
    <property type="match status" value="1"/>
</dbReference>
<organism evidence="11 12">
    <name type="scientific">Anaeromyxobacter dehalogenans (strain ATCC BAA-258 / DSM 21875 / 2CP-1)</name>
    <dbReference type="NCBI Taxonomy" id="455488"/>
    <lineage>
        <taxon>Bacteria</taxon>
        <taxon>Pseudomonadati</taxon>
        <taxon>Myxococcota</taxon>
        <taxon>Myxococcia</taxon>
        <taxon>Myxococcales</taxon>
        <taxon>Cystobacterineae</taxon>
        <taxon>Anaeromyxobacteraceae</taxon>
        <taxon>Anaeromyxobacter</taxon>
    </lineage>
</organism>
<dbReference type="PANTHER" id="PTHR22726">
    <property type="entry name" value="METALLOENDOPEPTIDASE OMA1"/>
    <property type="match status" value="1"/>
</dbReference>
<comment type="similarity">
    <text evidence="6">Belongs to the peptidase M48 family.</text>
</comment>
<evidence type="ECO:0000256" key="4">
    <source>
        <dbReference type="ARBA" id="ARBA00022833"/>
    </source>
</evidence>
<evidence type="ECO:0000256" key="7">
    <source>
        <dbReference type="SAM" id="MobiDB-lite"/>
    </source>
</evidence>
<evidence type="ECO:0000256" key="2">
    <source>
        <dbReference type="ARBA" id="ARBA00022723"/>
    </source>
</evidence>
<evidence type="ECO:0000256" key="6">
    <source>
        <dbReference type="RuleBase" id="RU003983"/>
    </source>
</evidence>
<dbReference type="GO" id="GO:0046872">
    <property type="term" value="F:metal ion binding"/>
    <property type="evidence" value="ECO:0007669"/>
    <property type="project" value="UniProtKB-KW"/>
</dbReference>
<dbReference type="GO" id="GO:0016020">
    <property type="term" value="C:membrane"/>
    <property type="evidence" value="ECO:0007669"/>
    <property type="project" value="TreeGrafter"/>
</dbReference>
<evidence type="ECO:0000256" key="8">
    <source>
        <dbReference type="SAM" id="Phobius"/>
    </source>
</evidence>
<dbReference type="Proteomes" id="UP000007089">
    <property type="component" value="Chromosome"/>
</dbReference>
<evidence type="ECO:0000256" key="1">
    <source>
        <dbReference type="ARBA" id="ARBA00022670"/>
    </source>
</evidence>
<evidence type="ECO:0000259" key="10">
    <source>
        <dbReference type="Pfam" id="PF23368"/>
    </source>
</evidence>
<dbReference type="InterPro" id="IPR001915">
    <property type="entry name" value="Peptidase_M48"/>
</dbReference>
<dbReference type="GO" id="GO:0004222">
    <property type="term" value="F:metalloendopeptidase activity"/>
    <property type="evidence" value="ECO:0007669"/>
    <property type="project" value="InterPro"/>
</dbReference>